<keyword evidence="3" id="KW-0539">Nucleus</keyword>
<dbReference type="PANTHER" id="PTHR40621:SF6">
    <property type="entry name" value="AP-1-LIKE TRANSCRIPTION FACTOR YAP1-RELATED"/>
    <property type="match status" value="1"/>
</dbReference>
<dbReference type="PROSITE" id="PS50217">
    <property type="entry name" value="BZIP"/>
    <property type="match status" value="1"/>
</dbReference>
<evidence type="ECO:0000256" key="3">
    <source>
        <dbReference type="ARBA" id="ARBA00023242"/>
    </source>
</evidence>
<keyword evidence="8" id="KW-1185">Reference proteome</keyword>
<comment type="similarity">
    <text evidence="4">Belongs to the bZIP family. YAP subfamily.</text>
</comment>
<proteinExistence type="inferred from homology"/>
<dbReference type="InterPro" id="IPR004827">
    <property type="entry name" value="bZIP"/>
</dbReference>
<dbReference type="GO" id="GO:0034599">
    <property type="term" value="P:cellular response to oxidative stress"/>
    <property type="evidence" value="ECO:0007669"/>
    <property type="project" value="UniProtKB-ARBA"/>
</dbReference>
<dbReference type="Pfam" id="PF00170">
    <property type="entry name" value="bZIP_1"/>
    <property type="match status" value="1"/>
</dbReference>
<accession>A0A9P4S826</accession>
<feature type="compositionally biased region" description="Basic and acidic residues" evidence="5">
    <location>
        <begin position="151"/>
        <end position="163"/>
    </location>
</feature>
<dbReference type="InterPro" id="IPR050936">
    <property type="entry name" value="AP-1-like"/>
</dbReference>
<dbReference type="FunFam" id="1.20.5.170:FF:000067">
    <property type="entry name" value="BZIP transcription factor"/>
    <property type="match status" value="1"/>
</dbReference>
<evidence type="ECO:0000256" key="4">
    <source>
        <dbReference type="ARBA" id="ARBA00038132"/>
    </source>
</evidence>
<dbReference type="EMBL" id="MU006099">
    <property type="protein sequence ID" value="KAF2837591.1"/>
    <property type="molecule type" value="Genomic_DNA"/>
</dbReference>
<evidence type="ECO:0000256" key="1">
    <source>
        <dbReference type="ARBA" id="ARBA00004123"/>
    </source>
</evidence>
<dbReference type="Proteomes" id="UP000799429">
    <property type="component" value="Unassembled WGS sequence"/>
</dbReference>
<comment type="subcellular location">
    <subcellularLocation>
        <location evidence="2">Cytoplasm</location>
    </subcellularLocation>
    <subcellularLocation>
        <location evidence="1">Nucleus</location>
    </subcellularLocation>
</comment>
<evidence type="ECO:0000256" key="2">
    <source>
        <dbReference type="ARBA" id="ARBA00004496"/>
    </source>
</evidence>
<dbReference type="SMART" id="SM00338">
    <property type="entry name" value="BRLZ"/>
    <property type="match status" value="1"/>
</dbReference>
<name>A0A9P4S826_9PEZI</name>
<feature type="region of interest" description="Disordered" evidence="5">
    <location>
        <begin position="303"/>
        <end position="416"/>
    </location>
</feature>
<dbReference type="GO" id="GO:0001228">
    <property type="term" value="F:DNA-binding transcription activator activity, RNA polymerase II-specific"/>
    <property type="evidence" value="ECO:0007669"/>
    <property type="project" value="TreeGrafter"/>
</dbReference>
<dbReference type="Pfam" id="PF08601">
    <property type="entry name" value="PAP1"/>
    <property type="match status" value="1"/>
</dbReference>
<dbReference type="Gene3D" id="1.10.238.100">
    <property type="entry name" value="YAP1 redox domain. Chain B"/>
    <property type="match status" value="1"/>
</dbReference>
<dbReference type="GO" id="GO:0000976">
    <property type="term" value="F:transcription cis-regulatory region binding"/>
    <property type="evidence" value="ECO:0007669"/>
    <property type="project" value="InterPro"/>
</dbReference>
<feature type="compositionally biased region" description="Low complexity" evidence="5">
    <location>
        <begin position="366"/>
        <end position="381"/>
    </location>
</feature>
<feature type="compositionally biased region" description="Polar residues" evidence="5">
    <location>
        <begin position="303"/>
        <end position="365"/>
    </location>
</feature>
<dbReference type="SUPFAM" id="SSF57959">
    <property type="entry name" value="Leucine zipper domain"/>
    <property type="match status" value="1"/>
</dbReference>
<dbReference type="InterPro" id="IPR046347">
    <property type="entry name" value="bZIP_sf"/>
</dbReference>
<protein>
    <submittedName>
        <fullName evidence="7">PAP1-domain-containing protein</fullName>
    </submittedName>
</protein>
<feature type="compositionally biased region" description="Polar residues" evidence="5">
    <location>
        <begin position="382"/>
        <end position="403"/>
    </location>
</feature>
<reference evidence="7" key="1">
    <citation type="journal article" date="2020" name="Stud. Mycol.">
        <title>101 Dothideomycetes genomes: a test case for predicting lifestyles and emergence of pathogens.</title>
        <authorList>
            <person name="Haridas S."/>
            <person name="Albert R."/>
            <person name="Binder M."/>
            <person name="Bloem J."/>
            <person name="Labutti K."/>
            <person name="Salamov A."/>
            <person name="Andreopoulos B."/>
            <person name="Baker S."/>
            <person name="Barry K."/>
            <person name="Bills G."/>
            <person name="Bluhm B."/>
            <person name="Cannon C."/>
            <person name="Castanera R."/>
            <person name="Culley D."/>
            <person name="Daum C."/>
            <person name="Ezra D."/>
            <person name="Gonzalez J."/>
            <person name="Henrissat B."/>
            <person name="Kuo A."/>
            <person name="Liang C."/>
            <person name="Lipzen A."/>
            <person name="Lutzoni F."/>
            <person name="Magnuson J."/>
            <person name="Mondo S."/>
            <person name="Nolan M."/>
            <person name="Ohm R."/>
            <person name="Pangilinan J."/>
            <person name="Park H.-J."/>
            <person name="Ramirez L."/>
            <person name="Alfaro M."/>
            <person name="Sun H."/>
            <person name="Tritt A."/>
            <person name="Yoshinaga Y."/>
            <person name="Zwiers L.-H."/>
            <person name="Turgeon B."/>
            <person name="Goodwin S."/>
            <person name="Spatafora J."/>
            <person name="Crous P."/>
            <person name="Grigoriev I."/>
        </authorList>
    </citation>
    <scope>NUCLEOTIDE SEQUENCE</scope>
    <source>
        <strain evidence="7">CBS 101060</strain>
    </source>
</reference>
<evidence type="ECO:0000256" key="5">
    <source>
        <dbReference type="SAM" id="MobiDB-lite"/>
    </source>
</evidence>
<comment type="caution">
    <text evidence="7">The sequence shown here is derived from an EMBL/GenBank/DDBJ whole genome shotgun (WGS) entry which is preliminary data.</text>
</comment>
<feature type="domain" description="BZIP" evidence="6">
    <location>
        <begin position="173"/>
        <end position="236"/>
    </location>
</feature>
<gene>
    <name evidence="7" type="ORF">M501DRAFT_1017967</name>
</gene>
<dbReference type="GO" id="GO:0005737">
    <property type="term" value="C:cytoplasm"/>
    <property type="evidence" value="ECO:0007669"/>
    <property type="project" value="UniProtKB-SubCell"/>
</dbReference>
<feature type="compositionally biased region" description="Basic and acidic residues" evidence="5">
    <location>
        <begin position="189"/>
        <end position="198"/>
    </location>
</feature>
<dbReference type="PANTHER" id="PTHR40621">
    <property type="entry name" value="TRANSCRIPTION FACTOR KAPC-RELATED"/>
    <property type="match status" value="1"/>
</dbReference>
<evidence type="ECO:0000313" key="7">
    <source>
        <dbReference type="EMBL" id="KAF2837591.1"/>
    </source>
</evidence>
<dbReference type="PROSITE" id="PS00036">
    <property type="entry name" value="BZIP_BASIC"/>
    <property type="match status" value="1"/>
</dbReference>
<dbReference type="AlphaFoldDB" id="A0A9P4S826"/>
<dbReference type="InterPro" id="IPR013910">
    <property type="entry name" value="TF_PAP1"/>
</dbReference>
<evidence type="ECO:0000259" key="6">
    <source>
        <dbReference type="PROSITE" id="PS50217"/>
    </source>
</evidence>
<dbReference type="SUPFAM" id="SSF111430">
    <property type="entry name" value="YAP1 redox domain"/>
    <property type="match status" value="1"/>
</dbReference>
<dbReference type="CDD" id="cd14688">
    <property type="entry name" value="bZIP_YAP"/>
    <property type="match status" value="1"/>
</dbReference>
<dbReference type="Gene3D" id="1.20.5.170">
    <property type="match status" value="1"/>
</dbReference>
<evidence type="ECO:0000313" key="8">
    <source>
        <dbReference type="Proteomes" id="UP000799429"/>
    </source>
</evidence>
<dbReference type="InterPro" id="IPR023167">
    <property type="entry name" value="Yap1_redox_dom_sf"/>
</dbReference>
<dbReference type="OrthoDB" id="5380163at2759"/>
<sequence>MAGTTTHDPFNPQMYLSPNQQDLLLAALTSNNPNVNTDAYANNARAQQRTSQQPQQQFPVTDNMNNIDDGYFASPEQAYTMTPDLNGDFLDNLDGYLDGGTSFDFSQNDTNGLMIGNLPDGVSKAPSTDENDTSEKRKSPDDGDSEDEADGSVKRREGEDKTAKKPGRKPLTSEPTTKRKAQNRAAQRAFRERKEKHLKDLETKVAELEKASETANHENGLLRAQVERLQTELREYRKRLSLNASAVNRSPPSFSSFATGNGSANNFQFEFPKFGGLPTTQYFGSSKTAEKATSSMAAATTALNGQNSTGRAVSPKSQANGLSTNSPAQNGIFNSPPASHAANSQYGDGQNTARSNSASSRIFQFNSSASNTDSPSNSSVSQFGGPNSSAGTSPEPSHNSPGNGNDKGDAVNEHGYVCHGDSEGEIMFCEKLNMACGNPRNPIPRAMSQSNGTPAPTAAAKTPGADINGIDWFASQNGGDFNPELFGDYRESQSAIVGDGDFTNGFFNEAFSNTLDFSSPINFGGLTPAVSTAQKPNPLEIIEKIQDGVDDEVVPADDMTQMLSCHKIWDKLQNRQDFKEGNLDIDGLCSELRAKARCSESGVVIDNKDVEAALRRLPKGSV</sequence>
<feature type="region of interest" description="Disordered" evidence="5">
    <location>
        <begin position="112"/>
        <end position="198"/>
    </location>
</feature>
<dbReference type="GO" id="GO:0090575">
    <property type="term" value="C:RNA polymerase II transcription regulator complex"/>
    <property type="evidence" value="ECO:0007669"/>
    <property type="project" value="TreeGrafter"/>
</dbReference>
<organism evidence="7 8">
    <name type="scientific">Patellaria atrata CBS 101060</name>
    <dbReference type="NCBI Taxonomy" id="1346257"/>
    <lineage>
        <taxon>Eukaryota</taxon>
        <taxon>Fungi</taxon>
        <taxon>Dikarya</taxon>
        <taxon>Ascomycota</taxon>
        <taxon>Pezizomycotina</taxon>
        <taxon>Dothideomycetes</taxon>
        <taxon>Dothideomycetes incertae sedis</taxon>
        <taxon>Patellariales</taxon>
        <taxon>Patellariaceae</taxon>
        <taxon>Patellaria</taxon>
    </lineage>
</organism>